<organism evidence="2 3">
    <name type="scientific">Pontibacter akesuensis</name>
    <dbReference type="NCBI Taxonomy" id="388950"/>
    <lineage>
        <taxon>Bacteria</taxon>
        <taxon>Pseudomonadati</taxon>
        <taxon>Bacteroidota</taxon>
        <taxon>Cytophagia</taxon>
        <taxon>Cytophagales</taxon>
        <taxon>Hymenobacteraceae</taxon>
        <taxon>Pontibacter</taxon>
    </lineage>
</organism>
<reference evidence="3" key="1">
    <citation type="submission" date="2016-10" db="EMBL/GenBank/DDBJ databases">
        <authorList>
            <person name="Varghese N."/>
        </authorList>
    </citation>
    <scope>NUCLEOTIDE SEQUENCE [LARGE SCALE GENOMIC DNA]</scope>
    <source>
        <strain evidence="3">DSM 18820</strain>
    </source>
</reference>
<dbReference type="InterPro" id="IPR025510">
    <property type="entry name" value="DUF4397"/>
</dbReference>
<keyword evidence="3" id="KW-1185">Reference proteome</keyword>
<dbReference type="EMBL" id="FPCA01000003">
    <property type="protein sequence ID" value="SFU85173.1"/>
    <property type="molecule type" value="Genomic_DNA"/>
</dbReference>
<evidence type="ECO:0000313" key="2">
    <source>
        <dbReference type="EMBL" id="SFU85173.1"/>
    </source>
</evidence>
<proteinExistence type="predicted"/>
<gene>
    <name evidence="2" type="ORF">SAMN04487941_2932</name>
</gene>
<dbReference type="AlphaFoldDB" id="A0A1I7JJ26"/>
<name>A0A1I7JJ26_9BACT</name>
<dbReference type="STRING" id="388950.GCA_001611675_02134"/>
<protein>
    <recommendedName>
        <fullName evidence="1">DUF4397 domain-containing protein</fullName>
    </recommendedName>
</protein>
<dbReference type="RefSeq" id="WP_068838105.1">
    <property type="nucleotide sequence ID" value="NZ_CP014766.1"/>
</dbReference>
<feature type="domain" description="DUF4397" evidence="1">
    <location>
        <begin position="35"/>
        <end position="151"/>
    </location>
</feature>
<evidence type="ECO:0000259" key="1">
    <source>
        <dbReference type="Pfam" id="PF14344"/>
    </source>
</evidence>
<dbReference type="PROSITE" id="PS51257">
    <property type="entry name" value="PROKAR_LIPOPROTEIN"/>
    <property type="match status" value="1"/>
</dbReference>
<sequence>MKNWMRLTLVAVLPVMFFTSCEDDDDDLDLQEEQANVMVVHASPDAPGVDLYVDDAKVNSSALNYPNNTGYLEVEEGDRNFKVTAAGAGLGNPVIDADVMLDADKNYTVFAAGRLANIEPVVLEDNLAAPAAGKAHVRFVHLAPDAPNVDVVVQGGPTLFSDLQFKEATAFTPVDAGSYTLEVQPVGTDNAAVTATVMLQSGKIYTIFAKGLLSPPAGNNNALGAEVIVNN</sequence>
<dbReference type="Proteomes" id="UP000182491">
    <property type="component" value="Unassembled WGS sequence"/>
</dbReference>
<dbReference type="Pfam" id="PF14344">
    <property type="entry name" value="DUF4397"/>
    <property type="match status" value="1"/>
</dbReference>
<evidence type="ECO:0000313" key="3">
    <source>
        <dbReference type="Proteomes" id="UP000182491"/>
    </source>
</evidence>
<accession>A0A1I7JJ26</accession>
<dbReference type="OrthoDB" id="9792011at2"/>